<feature type="domain" description="Sulfatase-modifying factor enzyme-like" evidence="2">
    <location>
        <begin position="69"/>
        <end position="366"/>
    </location>
</feature>
<evidence type="ECO:0000259" key="2">
    <source>
        <dbReference type="Pfam" id="PF03781"/>
    </source>
</evidence>
<name>A0AA86MZW5_9BACT</name>
<dbReference type="PANTHER" id="PTHR23150">
    <property type="entry name" value="SULFATASE MODIFYING FACTOR 1, 2"/>
    <property type="match status" value="1"/>
</dbReference>
<keyword evidence="4" id="KW-1185">Reference proteome</keyword>
<dbReference type="Proteomes" id="UP001179121">
    <property type="component" value="Chromosome"/>
</dbReference>
<reference evidence="3" key="1">
    <citation type="submission" date="2022-10" db="EMBL/GenBank/DDBJ databases">
        <authorList>
            <person name="Koch H."/>
        </authorList>
    </citation>
    <scope>NUCLEOTIDE SEQUENCE</scope>
    <source>
        <strain evidence="3">DNF</strain>
    </source>
</reference>
<evidence type="ECO:0000256" key="1">
    <source>
        <dbReference type="SAM" id="MobiDB-lite"/>
    </source>
</evidence>
<dbReference type="AlphaFoldDB" id="A0AA86MZW5"/>
<dbReference type="RefSeq" id="WP_289268848.1">
    <property type="nucleotide sequence ID" value="NZ_OX365700.1"/>
</dbReference>
<dbReference type="EMBL" id="OX365700">
    <property type="protein sequence ID" value="CAI4032099.1"/>
    <property type="molecule type" value="Genomic_DNA"/>
</dbReference>
<organism evidence="3 4">
    <name type="scientific">Nitrospira tepida</name>
    <dbReference type="NCBI Taxonomy" id="2973512"/>
    <lineage>
        <taxon>Bacteria</taxon>
        <taxon>Pseudomonadati</taxon>
        <taxon>Nitrospirota</taxon>
        <taxon>Nitrospiria</taxon>
        <taxon>Nitrospirales</taxon>
        <taxon>Nitrospiraceae</taxon>
        <taxon>Nitrospira</taxon>
    </lineage>
</organism>
<dbReference type="Gene3D" id="3.90.1580.10">
    <property type="entry name" value="paralog of FGE (formylglycine-generating enzyme)"/>
    <property type="match status" value="1"/>
</dbReference>
<dbReference type="KEGG" id="nti:DNFV4_02524"/>
<dbReference type="SUPFAM" id="SSF56436">
    <property type="entry name" value="C-type lectin-like"/>
    <property type="match status" value="1"/>
</dbReference>
<dbReference type="InterPro" id="IPR051043">
    <property type="entry name" value="Sulfatase_Mod_Factor_Kinase"/>
</dbReference>
<sequence length="372" mass="41267">MGTLVLGGLAVAGWWGWSKGTSRWSPVPSLTCDMGISAAKANRGVEPQTSQLVSESPRTIPTASQQTPEGMVWIPGGEFWMGADDFPDAQPWHRVYVDGFWMDKTEVTNEQFAKFVKATDYVTVAERAPRAEDFPGAPPENLVAGSVVFSPPDHPVKLNDHFQWWSYVNGADWQHPEGPKSSIKGRERYPVVHIAYEDALAYAKWAGKRLPTEAEFEFAQRGRLDRKPYAWGDEFKPGGQFMANTFQGHFPDKNTKEDGYAAVAPVASFPPNGYGLYDMAGNVWEWTSDWYRHDYYRLLVGQGLVTRNPQGPVDSFDPSEPGVKKKVHKGGSFLCTDQYCARYIAGGRGKGEPDTGTNHLGFRLVRPGADAP</sequence>
<accession>A0AA86MZW5</accession>
<proteinExistence type="predicted"/>
<evidence type="ECO:0000313" key="4">
    <source>
        <dbReference type="Proteomes" id="UP001179121"/>
    </source>
</evidence>
<dbReference type="InterPro" id="IPR005532">
    <property type="entry name" value="SUMF_dom"/>
</dbReference>
<gene>
    <name evidence="3" type="ORF">DNFV4_02524</name>
</gene>
<dbReference type="Pfam" id="PF03781">
    <property type="entry name" value="FGE-sulfatase"/>
    <property type="match status" value="1"/>
</dbReference>
<dbReference type="InterPro" id="IPR042095">
    <property type="entry name" value="SUMF_sf"/>
</dbReference>
<dbReference type="InterPro" id="IPR016187">
    <property type="entry name" value="CTDL_fold"/>
</dbReference>
<protein>
    <submittedName>
        <fullName evidence="3">Formylglycine-generating enzyme</fullName>
    </submittedName>
</protein>
<feature type="region of interest" description="Disordered" evidence="1">
    <location>
        <begin position="43"/>
        <end position="68"/>
    </location>
</feature>
<evidence type="ECO:0000313" key="3">
    <source>
        <dbReference type="EMBL" id="CAI4032099.1"/>
    </source>
</evidence>
<feature type="compositionally biased region" description="Polar residues" evidence="1">
    <location>
        <begin position="47"/>
        <end position="68"/>
    </location>
</feature>
<dbReference type="PANTHER" id="PTHR23150:SF19">
    <property type="entry name" value="FORMYLGLYCINE-GENERATING ENZYME"/>
    <property type="match status" value="1"/>
</dbReference>
<dbReference type="GO" id="GO:0120147">
    <property type="term" value="F:formylglycine-generating oxidase activity"/>
    <property type="evidence" value="ECO:0007669"/>
    <property type="project" value="TreeGrafter"/>
</dbReference>
<feature type="region of interest" description="Disordered" evidence="1">
    <location>
        <begin position="350"/>
        <end position="372"/>
    </location>
</feature>